<feature type="transmembrane region" description="Helical" evidence="5">
    <location>
        <begin position="12"/>
        <end position="32"/>
    </location>
</feature>
<reference evidence="7 8" key="1">
    <citation type="submission" date="2020-08" db="EMBL/GenBank/DDBJ databases">
        <authorList>
            <person name="Newling K."/>
            <person name="Davey J."/>
            <person name="Forrester S."/>
        </authorList>
    </citation>
    <scope>NUCLEOTIDE SEQUENCE [LARGE SCALE GENOMIC DNA]</scope>
    <source>
        <strain evidence="8">Crithidia deanei Carvalho (ATCC PRA-265)</strain>
    </source>
</reference>
<dbReference type="OrthoDB" id="28208at2759"/>
<feature type="transmembrane region" description="Helical" evidence="5">
    <location>
        <begin position="226"/>
        <end position="249"/>
    </location>
</feature>
<feature type="transmembrane region" description="Helical" evidence="5">
    <location>
        <begin position="86"/>
        <end position="109"/>
    </location>
</feature>
<keyword evidence="3 5" id="KW-1133">Transmembrane helix</keyword>
<keyword evidence="2 5" id="KW-0812">Transmembrane</keyword>
<dbReference type="VEuPathDB" id="TriTrypDB:ADEAN_000395200"/>
<feature type="transmembrane region" description="Helical" evidence="5">
    <location>
        <begin position="38"/>
        <end position="65"/>
    </location>
</feature>
<evidence type="ECO:0000259" key="6">
    <source>
        <dbReference type="Pfam" id="PF01490"/>
    </source>
</evidence>
<dbReference type="GO" id="GO:0015179">
    <property type="term" value="F:L-amino acid transmembrane transporter activity"/>
    <property type="evidence" value="ECO:0007669"/>
    <property type="project" value="TreeGrafter"/>
</dbReference>
<evidence type="ECO:0000313" key="8">
    <source>
        <dbReference type="Proteomes" id="UP000515908"/>
    </source>
</evidence>
<sequence>MLSWGVHGWINSAFNLSVTTIGAGVLAIPSTFQQGGVVFVLLVLSMVALLTVVSIDYLVLCVDWLHLKSYEDISRELLGKTFEEAIRWILIVYSIGIAAGYVVVIGEIFHPMLPIFKQYVPFLDTSQHVTVAVWVLTMLPLSCLPKLDHLNQISFLAIASTFFISAVIVYRYFSPLENAKERGEVVYFIASWKGLLAVPVMMFSFDCQSLVFQIYTNLNTVSRKSMLKVSSLSVFITGTVYFLVGFFGYVSNTPNITGNILINYDPVKDRLMMAAQSFYALTVIIAYVLVLFPCRDAVFMLVFGYSSATHELKHSAIPNSHVIVTSFLLSVVSLLIALKAKSIIFLIAILGGLCSSTLCYTYPAAFRLALHIRGIYRCNRLGLWTAVFMLAIGVVFCFVGTAVALLHVG</sequence>
<feature type="transmembrane region" description="Helical" evidence="5">
    <location>
        <begin position="383"/>
        <end position="406"/>
    </location>
</feature>
<dbReference type="AlphaFoldDB" id="S9VB82"/>
<feature type="transmembrane region" description="Helical" evidence="5">
    <location>
        <begin position="316"/>
        <end position="337"/>
    </location>
</feature>
<feature type="transmembrane region" description="Helical" evidence="5">
    <location>
        <begin position="154"/>
        <end position="173"/>
    </location>
</feature>
<feature type="domain" description="Amino acid transporter transmembrane" evidence="6">
    <location>
        <begin position="8"/>
        <end position="405"/>
    </location>
</feature>
<feature type="transmembrane region" description="Helical" evidence="5">
    <location>
        <begin position="343"/>
        <end position="362"/>
    </location>
</feature>
<evidence type="ECO:0000256" key="2">
    <source>
        <dbReference type="ARBA" id="ARBA00022692"/>
    </source>
</evidence>
<dbReference type="EMBL" id="LR877151">
    <property type="protein sequence ID" value="CAD2216490.1"/>
    <property type="molecule type" value="Genomic_DNA"/>
</dbReference>
<name>S9VB82_9TRYP</name>
<dbReference type="GO" id="GO:0005737">
    <property type="term" value="C:cytoplasm"/>
    <property type="evidence" value="ECO:0007669"/>
    <property type="project" value="TreeGrafter"/>
</dbReference>
<dbReference type="Pfam" id="PF01490">
    <property type="entry name" value="Aa_trans"/>
    <property type="match status" value="1"/>
</dbReference>
<gene>
    <name evidence="7" type="ORF">ADEAN_000395200</name>
</gene>
<feature type="transmembrane region" description="Helical" evidence="5">
    <location>
        <begin position="185"/>
        <end position="205"/>
    </location>
</feature>
<proteinExistence type="predicted"/>
<dbReference type="Proteomes" id="UP000515908">
    <property type="component" value="Chromosome 07"/>
</dbReference>
<dbReference type="GO" id="GO:0016020">
    <property type="term" value="C:membrane"/>
    <property type="evidence" value="ECO:0007669"/>
    <property type="project" value="UniProtKB-SubCell"/>
</dbReference>
<keyword evidence="8" id="KW-1185">Reference proteome</keyword>
<organism evidence="7 8">
    <name type="scientific">Angomonas deanei</name>
    <dbReference type="NCBI Taxonomy" id="59799"/>
    <lineage>
        <taxon>Eukaryota</taxon>
        <taxon>Discoba</taxon>
        <taxon>Euglenozoa</taxon>
        <taxon>Kinetoplastea</taxon>
        <taxon>Metakinetoplastina</taxon>
        <taxon>Trypanosomatida</taxon>
        <taxon>Trypanosomatidae</taxon>
        <taxon>Strigomonadinae</taxon>
        <taxon>Angomonas</taxon>
    </lineage>
</organism>
<keyword evidence="4 5" id="KW-0472">Membrane</keyword>
<evidence type="ECO:0000256" key="4">
    <source>
        <dbReference type="ARBA" id="ARBA00023136"/>
    </source>
</evidence>
<comment type="subcellular location">
    <subcellularLocation>
        <location evidence="1">Membrane</location>
        <topology evidence="1">Multi-pass membrane protein</topology>
    </subcellularLocation>
</comment>
<evidence type="ECO:0000313" key="7">
    <source>
        <dbReference type="EMBL" id="CAD2216490.1"/>
    </source>
</evidence>
<dbReference type="PANTHER" id="PTHR22950">
    <property type="entry name" value="AMINO ACID TRANSPORTER"/>
    <property type="match status" value="1"/>
</dbReference>
<dbReference type="PANTHER" id="PTHR22950:SF649">
    <property type="entry name" value="ACID TRANSPORTER, PUTATIVE-RELATED"/>
    <property type="match status" value="1"/>
</dbReference>
<protein>
    <submittedName>
        <fullName evidence="7">Transmembrane amino acid transporter protein/Tryptophan/tyrosine permease family, putative</fullName>
    </submittedName>
</protein>
<dbReference type="InterPro" id="IPR013057">
    <property type="entry name" value="AA_transpt_TM"/>
</dbReference>
<evidence type="ECO:0000256" key="5">
    <source>
        <dbReference type="SAM" id="Phobius"/>
    </source>
</evidence>
<evidence type="ECO:0000256" key="1">
    <source>
        <dbReference type="ARBA" id="ARBA00004141"/>
    </source>
</evidence>
<evidence type="ECO:0000256" key="3">
    <source>
        <dbReference type="ARBA" id="ARBA00022989"/>
    </source>
</evidence>
<feature type="transmembrane region" description="Helical" evidence="5">
    <location>
        <begin position="278"/>
        <end position="304"/>
    </location>
</feature>
<accession>S9VB82</accession>